<dbReference type="SUPFAM" id="SSF142338">
    <property type="entry name" value="CofD-like"/>
    <property type="match status" value="1"/>
</dbReference>
<evidence type="ECO:0000313" key="4">
    <source>
        <dbReference type="EMBL" id="OKH29340.1"/>
    </source>
</evidence>
<protein>
    <recommendedName>
        <fullName evidence="2">Putative gluconeogenesis factor</fullName>
    </recommendedName>
</protein>
<sequence length="462" mass="50132">MPFVRFKKSLRNIKQESLHRAPHRVGQWFKWLAPGLFVKRWLLLSAGGVVLVGLGLAIWVKLTPIFYALQLIQDIVGTIANVVPNYVSGPLVLLLGALLIFWGQTRTVGSITEVLRPEGGEEELIDVLLTHRRLHRGPKIVAIGGGTGLSTLLRGLKAYSANITAIVTVADDGGSSGRLRREIGVLPPGDIRNCLAALASEEKLLTELFQYRFQAGDGLVGHSFGNLFLTAMSEITGDLERAIAASSQVLAIRGQVFPATLSDVRLWAELADGRRIEGESNITKAGGCILKIGCTPAEPPALPKALQAINEADYIIIGPGSLYTSVIPNLLVPEIAAAIAARCKGGKTPPIPCIYVCNVMTQPGETQGYTVSDHIRAIDAACGQKLFSAVLVHRRTPSEKSLRRYAQENSHPVFLDRDVVARLGRRIVLANVMDEDEETGLVRHNPQALAQVLLRWYGRAHV</sequence>
<dbReference type="STRING" id="247279.NIES1031_00350"/>
<feature type="transmembrane region" description="Helical" evidence="3">
    <location>
        <begin position="82"/>
        <end position="102"/>
    </location>
</feature>
<name>A0A1U7I0I6_9CHRO</name>
<dbReference type="PANTHER" id="PTHR30135">
    <property type="entry name" value="UNCHARACTERIZED PROTEIN YVCK-RELATED"/>
    <property type="match status" value="1"/>
</dbReference>
<keyword evidence="3" id="KW-0472">Membrane</keyword>
<evidence type="ECO:0000256" key="1">
    <source>
        <dbReference type="ARBA" id="ARBA00022490"/>
    </source>
</evidence>
<dbReference type="RefSeq" id="WP_073547815.1">
    <property type="nucleotide sequence ID" value="NZ_CAWMVK010000001.1"/>
</dbReference>
<keyword evidence="1 2" id="KW-0963">Cytoplasm</keyword>
<dbReference type="Gene3D" id="3.40.50.10680">
    <property type="entry name" value="CofD-like domains"/>
    <property type="match status" value="1"/>
</dbReference>
<gene>
    <name evidence="4" type="ORF">NIES1031_00350</name>
</gene>
<dbReference type="InterPro" id="IPR010119">
    <property type="entry name" value="Gluconeogen_factor"/>
</dbReference>
<dbReference type="EMBL" id="MRCC01000001">
    <property type="protein sequence ID" value="OKH29340.1"/>
    <property type="molecule type" value="Genomic_DNA"/>
</dbReference>
<keyword evidence="3" id="KW-0812">Transmembrane</keyword>
<dbReference type="OrthoDB" id="9783842at2"/>
<comment type="function">
    <text evidence="2">Required for morphogenesis under gluconeogenic growth conditions.</text>
</comment>
<dbReference type="GO" id="GO:0008360">
    <property type="term" value="P:regulation of cell shape"/>
    <property type="evidence" value="ECO:0007669"/>
    <property type="project" value="UniProtKB-UniRule"/>
</dbReference>
<dbReference type="Pfam" id="PF01933">
    <property type="entry name" value="CofD"/>
    <property type="match status" value="1"/>
</dbReference>
<dbReference type="CDD" id="cd07187">
    <property type="entry name" value="YvcK_like"/>
    <property type="match status" value="1"/>
</dbReference>
<dbReference type="InterPro" id="IPR002882">
    <property type="entry name" value="CofD"/>
</dbReference>
<comment type="similarity">
    <text evidence="2">Belongs to the gluconeogenesis factor family.</text>
</comment>
<keyword evidence="5" id="KW-1185">Reference proteome</keyword>
<dbReference type="PANTHER" id="PTHR30135:SF3">
    <property type="entry name" value="GLUCONEOGENESIS FACTOR-RELATED"/>
    <property type="match status" value="1"/>
</dbReference>
<dbReference type="InterPro" id="IPR038136">
    <property type="entry name" value="CofD-like_dom_sf"/>
</dbReference>
<organism evidence="4 5">
    <name type="scientific">Chroogloeocystis siderophila 5.2 s.c.1</name>
    <dbReference type="NCBI Taxonomy" id="247279"/>
    <lineage>
        <taxon>Bacteria</taxon>
        <taxon>Bacillati</taxon>
        <taxon>Cyanobacteriota</taxon>
        <taxon>Cyanophyceae</taxon>
        <taxon>Oscillatoriophycideae</taxon>
        <taxon>Chroococcales</taxon>
        <taxon>Chroococcaceae</taxon>
        <taxon>Chroogloeocystis</taxon>
    </lineage>
</organism>
<comment type="subcellular location">
    <subcellularLocation>
        <location evidence="2">Cytoplasm</location>
    </subcellularLocation>
</comment>
<dbReference type="AlphaFoldDB" id="A0A1U7I0I6"/>
<dbReference type="GO" id="GO:0043743">
    <property type="term" value="F:LPPG:FO 2-phospho-L-lactate transferase activity"/>
    <property type="evidence" value="ECO:0007669"/>
    <property type="project" value="InterPro"/>
</dbReference>
<reference evidence="4 5" key="1">
    <citation type="submission" date="2016-11" db="EMBL/GenBank/DDBJ databases">
        <title>Draft Genome Sequences of Nine Cyanobacterial Strains from Diverse Habitats.</title>
        <authorList>
            <person name="Zhu T."/>
            <person name="Hou S."/>
            <person name="Lu X."/>
            <person name="Hess W.R."/>
        </authorList>
    </citation>
    <scope>NUCLEOTIDE SEQUENCE [LARGE SCALE GENOMIC DNA]</scope>
    <source>
        <strain evidence="4 5">5.2 s.c.1</strain>
    </source>
</reference>
<dbReference type="NCBIfam" id="TIGR01826">
    <property type="entry name" value="CofD_related"/>
    <property type="match status" value="1"/>
</dbReference>
<proteinExistence type="inferred from homology"/>
<feature type="transmembrane region" description="Helical" evidence="3">
    <location>
        <begin position="41"/>
        <end position="62"/>
    </location>
</feature>
<accession>A0A1U7I0I6</accession>
<evidence type="ECO:0000256" key="3">
    <source>
        <dbReference type="SAM" id="Phobius"/>
    </source>
</evidence>
<dbReference type="GO" id="GO:0005737">
    <property type="term" value="C:cytoplasm"/>
    <property type="evidence" value="ECO:0007669"/>
    <property type="project" value="UniProtKB-SubCell"/>
</dbReference>
<dbReference type="HAMAP" id="MF_00973">
    <property type="entry name" value="Gluconeogen_factor"/>
    <property type="match status" value="1"/>
</dbReference>
<dbReference type="Proteomes" id="UP000185984">
    <property type="component" value="Unassembled WGS sequence"/>
</dbReference>
<keyword evidence="3" id="KW-1133">Transmembrane helix</keyword>
<evidence type="ECO:0000256" key="2">
    <source>
        <dbReference type="HAMAP-Rule" id="MF_00973"/>
    </source>
</evidence>
<comment type="caution">
    <text evidence="4">The sequence shown here is derived from an EMBL/GenBank/DDBJ whole genome shotgun (WGS) entry which is preliminary data.</text>
</comment>
<evidence type="ECO:0000313" key="5">
    <source>
        <dbReference type="Proteomes" id="UP000185984"/>
    </source>
</evidence>